<evidence type="ECO:0000259" key="11">
    <source>
        <dbReference type="Pfam" id="PF01070"/>
    </source>
</evidence>
<evidence type="ECO:0000256" key="5">
    <source>
        <dbReference type="ARBA" id="ARBA00022723"/>
    </source>
</evidence>
<dbReference type="Pfam" id="PF01070">
    <property type="entry name" value="FMN_dh"/>
    <property type="match status" value="1"/>
</dbReference>
<dbReference type="GO" id="GO:0004452">
    <property type="term" value="F:isopentenyl-diphosphate delta-isomerase activity"/>
    <property type="evidence" value="ECO:0007669"/>
    <property type="project" value="InterPro"/>
</dbReference>
<keyword evidence="2" id="KW-0963">Cytoplasm</keyword>
<dbReference type="InterPro" id="IPR011179">
    <property type="entry name" value="IPdP_isomerase"/>
</dbReference>
<comment type="subunit">
    <text evidence="10">Homooctamer. Dimer of tetramers.</text>
</comment>
<keyword evidence="9" id="KW-0413">Isomerase</keyword>
<keyword evidence="3" id="KW-0285">Flavoprotein</keyword>
<reference evidence="12" key="1">
    <citation type="journal article" date="2014" name="Front. Microbiol.">
        <title>High frequency of phylogenetically diverse reductive dehalogenase-homologous genes in deep subseafloor sedimentary metagenomes.</title>
        <authorList>
            <person name="Kawai M."/>
            <person name="Futagami T."/>
            <person name="Toyoda A."/>
            <person name="Takaki Y."/>
            <person name="Nishi S."/>
            <person name="Hori S."/>
            <person name="Arai W."/>
            <person name="Tsubouchi T."/>
            <person name="Morono Y."/>
            <person name="Uchiyama I."/>
            <person name="Ito T."/>
            <person name="Fujiyama A."/>
            <person name="Inagaki F."/>
            <person name="Takami H."/>
        </authorList>
    </citation>
    <scope>NUCLEOTIDE SEQUENCE</scope>
    <source>
        <strain evidence="12">Expedition CK06-06</strain>
    </source>
</reference>
<protein>
    <recommendedName>
        <fullName evidence="11">FMN-dependent dehydrogenase domain-containing protein</fullName>
    </recommendedName>
</protein>
<dbReference type="GO" id="GO:0046872">
    <property type="term" value="F:metal ion binding"/>
    <property type="evidence" value="ECO:0007669"/>
    <property type="project" value="UniProtKB-KW"/>
</dbReference>
<dbReference type="GO" id="GO:0008299">
    <property type="term" value="P:isoprenoid biosynthetic process"/>
    <property type="evidence" value="ECO:0007669"/>
    <property type="project" value="UniProtKB-KW"/>
</dbReference>
<sequence length="174" mass="18774">KETGCGIAREDAEKLEEAGVAAFEVSGVGGTSWAAVEHHIAKVEGKKDQEALGESLWNWGIPTAISVVETSRSTNLKVIASGGLRTGVEMAKALVLGADAAGIARPFLKKAVEGPESLKEHIENILLEFKTVMFLVGAENIDELRRAPAVILGRTGEWLRLRGFDPKDWSTRRI</sequence>
<keyword evidence="4" id="KW-0288">FMN</keyword>
<evidence type="ECO:0000256" key="8">
    <source>
        <dbReference type="ARBA" id="ARBA00023229"/>
    </source>
</evidence>
<evidence type="ECO:0000256" key="7">
    <source>
        <dbReference type="ARBA" id="ARBA00022857"/>
    </source>
</evidence>
<evidence type="ECO:0000256" key="2">
    <source>
        <dbReference type="ARBA" id="ARBA00022490"/>
    </source>
</evidence>
<gene>
    <name evidence="12" type="ORF">S01H1_31513</name>
</gene>
<comment type="cofactor">
    <cofactor evidence="1">
        <name>FMN</name>
        <dbReference type="ChEBI" id="CHEBI:58210"/>
    </cofactor>
</comment>
<organism evidence="12">
    <name type="scientific">marine sediment metagenome</name>
    <dbReference type="NCBI Taxonomy" id="412755"/>
    <lineage>
        <taxon>unclassified sequences</taxon>
        <taxon>metagenomes</taxon>
        <taxon>ecological metagenomes</taxon>
    </lineage>
</organism>
<dbReference type="PANTHER" id="PTHR43665:SF1">
    <property type="entry name" value="ISOPENTENYL-DIPHOSPHATE DELTA-ISOMERASE"/>
    <property type="match status" value="1"/>
</dbReference>
<comment type="caution">
    <text evidence="12">The sequence shown here is derived from an EMBL/GenBank/DDBJ whole genome shotgun (WGS) entry which is preliminary data.</text>
</comment>
<dbReference type="AlphaFoldDB" id="X0TBW1"/>
<keyword evidence="8" id="KW-0414">Isoprene biosynthesis</keyword>
<evidence type="ECO:0000256" key="3">
    <source>
        <dbReference type="ARBA" id="ARBA00022630"/>
    </source>
</evidence>
<evidence type="ECO:0000256" key="9">
    <source>
        <dbReference type="ARBA" id="ARBA00023235"/>
    </source>
</evidence>
<dbReference type="SUPFAM" id="SSF51395">
    <property type="entry name" value="FMN-linked oxidoreductases"/>
    <property type="match status" value="1"/>
</dbReference>
<dbReference type="Gene3D" id="3.20.20.70">
    <property type="entry name" value="Aldolase class I"/>
    <property type="match status" value="1"/>
</dbReference>
<dbReference type="GO" id="GO:0010181">
    <property type="term" value="F:FMN binding"/>
    <property type="evidence" value="ECO:0007669"/>
    <property type="project" value="InterPro"/>
</dbReference>
<keyword evidence="7" id="KW-0521">NADP</keyword>
<feature type="domain" description="FMN-dependent dehydrogenase" evidence="11">
    <location>
        <begin position="9"/>
        <end position="147"/>
    </location>
</feature>
<accession>X0TBW1</accession>
<evidence type="ECO:0000256" key="10">
    <source>
        <dbReference type="ARBA" id="ARBA00025810"/>
    </source>
</evidence>
<dbReference type="PANTHER" id="PTHR43665">
    <property type="entry name" value="ISOPENTENYL-DIPHOSPHATE DELTA-ISOMERASE"/>
    <property type="match status" value="1"/>
</dbReference>
<keyword evidence="5" id="KW-0479">Metal-binding</keyword>
<evidence type="ECO:0000256" key="6">
    <source>
        <dbReference type="ARBA" id="ARBA00022842"/>
    </source>
</evidence>
<dbReference type="InterPro" id="IPR000262">
    <property type="entry name" value="FMN-dep_DH"/>
</dbReference>
<dbReference type="InterPro" id="IPR013785">
    <property type="entry name" value="Aldolase_TIM"/>
</dbReference>
<evidence type="ECO:0000256" key="4">
    <source>
        <dbReference type="ARBA" id="ARBA00022643"/>
    </source>
</evidence>
<evidence type="ECO:0000313" key="12">
    <source>
        <dbReference type="EMBL" id="GAF90968.1"/>
    </source>
</evidence>
<name>X0TBW1_9ZZZZ</name>
<keyword evidence="6" id="KW-0460">Magnesium</keyword>
<feature type="non-terminal residue" evidence="12">
    <location>
        <position position="1"/>
    </location>
</feature>
<dbReference type="GO" id="GO:0016491">
    <property type="term" value="F:oxidoreductase activity"/>
    <property type="evidence" value="ECO:0007669"/>
    <property type="project" value="InterPro"/>
</dbReference>
<proteinExistence type="predicted"/>
<evidence type="ECO:0000256" key="1">
    <source>
        <dbReference type="ARBA" id="ARBA00001917"/>
    </source>
</evidence>
<dbReference type="EMBL" id="BARS01019443">
    <property type="protein sequence ID" value="GAF90968.1"/>
    <property type="molecule type" value="Genomic_DNA"/>
</dbReference>